<feature type="compositionally biased region" description="Basic residues" evidence="1">
    <location>
        <begin position="106"/>
        <end position="118"/>
    </location>
</feature>
<evidence type="ECO:0000256" key="1">
    <source>
        <dbReference type="SAM" id="MobiDB-lite"/>
    </source>
</evidence>
<sequence length="779" mass="89111">MYILHHLETFLIFLNLHHLGTGLLAGPINTMSAVNADQDYPELESSEMLQHTSALKWSKIPSSEQTEESFSPPLPKKNVHKRQVVDPNRTDINRVMAYDENFPPHPIRHNHGTHKKKPLFTEPPVQKFSDVITIDNLPPSSPPIRKPNVSASPPIVSSHPVVLKSEERVLQHVSSSTNPPSSLSSIVPPYYAVQRTVVNVPTQYSKTPEVVKPPFFAMKPSLISVAPQSKISISPPAYLSKGTVPPPYYVSRSPVPPPYYSLKPSNLSSVEALVVERNVVPPYYVSRVYSNQSAPFYVDRPAVSPPYYANNLTASVEPPFYSKEPISVLSVPHVYSPSHHVINSRQVPYYATGPRYYFSTNDSITNISISPQGIVSHDPLLNCSFLSEPHRNHPTKDLYVLYETLMHRFIQDKHPTPLLKAIQLYYSKYKSDIVFDWEKDELIKTMMIMIQSEHVWATFSNRLFDDERLLLRLSQHSRVKQLFYENYSRKDLSTFLSYYKPEYFDAFWGSTWNTRSLQLLSTSGQVLDALNHRDEKFKKDFTESYFLVSKDFLPTIDYNLAAAIPARLKPAHRKIITYHLLKSFDQSNYKQLFKSTYIPGSISTFVKSGHIVDTIETFLKQELQLESSYVYDWLFHRSLAPSAISYLQKKLDDMKANDDPRDEFYYKYKTYTPLTYEFRNDTIVNTRVKRSTAPDLTDLISRASENVNRTNVILSNVSKSNDVTQSPRTFFSNEAQPRCLIWAGKSTQAPSISQPRAHDINNGDGKVDSDMSDDDWVEL</sequence>
<feature type="region of interest" description="Disordered" evidence="1">
    <location>
        <begin position="102"/>
        <end position="121"/>
    </location>
</feature>
<feature type="compositionally biased region" description="Acidic residues" evidence="1">
    <location>
        <begin position="770"/>
        <end position="779"/>
    </location>
</feature>
<dbReference type="EMBL" id="PP272774">
    <property type="protein sequence ID" value="WZI33542.1"/>
    <property type="molecule type" value="Viral_cRNA"/>
</dbReference>
<proteinExistence type="predicted"/>
<accession>A0AB38ZKC2</accession>
<name>A0AB38ZKC2_9VIRU</name>
<reference evidence="2" key="2">
    <citation type="submission" date="2024-01" db="EMBL/GenBank/DDBJ databases">
        <authorList>
            <person name="Zhang X.-A."/>
            <person name="Zhang J.-T."/>
            <person name="Hu Z.-Y."/>
            <person name="Liu W."/>
        </authorList>
    </citation>
    <scope>NUCLEOTIDE SEQUENCE</scope>
    <source>
        <strain evidence="2">Ribo_7</strain>
    </source>
</reference>
<protein>
    <submittedName>
        <fullName evidence="2">Uncharacterized protein</fullName>
    </submittedName>
</protein>
<organism evidence="2">
    <name type="scientific">Suncus murinus ribovirus 2</name>
    <dbReference type="NCBI Taxonomy" id="3139576"/>
    <lineage>
        <taxon>Viruses</taxon>
        <taxon>Riboviria</taxon>
    </lineage>
</organism>
<feature type="region of interest" description="Disordered" evidence="1">
    <location>
        <begin position="746"/>
        <end position="779"/>
    </location>
</feature>
<evidence type="ECO:0000313" key="2">
    <source>
        <dbReference type="EMBL" id="WZI33542.1"/>
    </source>
</evidence>
<reference evidence="2" key="1">
    <citation type="journal article" date="2024" name="NPJ Biofilms Microbiomes">
        <title>Decoding the RNA viromes in shrew lungs along the eastern coast of China.</title>
        <authorList>
            <person name="Zhang J.T."/>
            <person name="Hu Z.Y."/>
            <person name="Tang F."/>
            <person name="Liu Y.T."/>
            <person name="Tan W.L."/>
            <person name="Ma X.F."/>
            <person name="Zhang Y.F."/>
            <person name="Si G.Q."/>
            <person name="Zhang L."/>
            <person name="Zhang M.Q."/>
            <person name="Peng C."/>
            <person name="Fu B.K."/>
            <person name="Fang L.Q."/>
            <person name="Zhang X.A."/>
            <person name="Liu W."/>
        </authorList>
    </citation>
    <scope>NUCLEOTIDE SEQUENCE</scope>
    <source>
        <strain evidence="2">Ribo_7</strain>
    </source>
</reference>
<feature type="region of interest" description="Disordered" evidence="1">
    <location>
        <begin position="59"/>
        <end position="78"/>
    </location>
</feature>
<feature type="compositionally biased region" description="Basic and acidic residues" evidence="1">
    <location>
        <begin position="756"/>
        <end position="769"/>
    </location>
</feature>